<sequence>MGNYTGDHYSNSRGDQLYNWIQRNNLIVWNSRLCFGQPTYMTYQGSSIIDYFLSIIRSDLSLDSNHKLMTLSFDIARTTTGIPREKRIAWRLGRLKSLKLRSTITTSGTTEGLLGRGCKKPTSTEKDVAYWLKNQEAHAALWRLIQKRRKENWEHFCQQLASRALLHIYMLHKDPTNHNPPPTGDQDIHPKADISTSTTSTTSASIWQTFRAYSKLTKSQVITAFEDKEAKATSRQKRNERLWI</sequence>
<feature type="region of interest" description="Disordered" evidence="1">
    <location>
        <begin position="173"/>
        <end position="197"/>
    </location>
</feature>
<evidence type="ECO:0000313" key="2">
    <source>
        <dbReference type="EMBL" id="EIE79538.1"/>
    </source>
</evidence>
<dbReference type="AlphaFoldDB" id="I1BTK8"/>
<dbReference type="GeneID" id="93611214"/>
<proteinExistence type="predicted"/>
<evidence type="ECO:0008006" key="4">
    <source>
        <dbReference type="Google" id="ProtNLM"/>
    </source>
</evidence>
<protein>
    <recommendedName>
        <fullName evidence="4">Endonuclease/exonuclease/phosphatase domain-containing protein</fullName>
    </recommendedName>
</protein>
<dbReference type="Proteomes" id="UP000009138">
    <property type="component" value="Unassembled WGS sequence"/>
</dbReference>
<dbReference type="Gene3D" id="3.60.10.10">
    <property type="entry name" value="Endonuclease/exonuclease/phosphatase"/>
    <property type="match status" value="1"/>
</dbReference>
<accession>I1BTK8</accession>
<organism evidence="2 3">
    <name type="scientific">Rhizopus delemar (strain RA 99-880 / ATCC MYA-4621 / FGSC 9543 / NRRL 43880)</name>
    <name type="common">Mucormycosis agent</name>
    <name type="synonym">Rhizopus arrhizus var. delemar</name>
    <dbReference type="NCBI Taxonomy" id="246409"/>
    <lineage>
        <taxon>Eukaryota</taxon>
        <taxon>Fungi</taxon>
        <taxon>Fungi incertae sedis</taxon>
        <taxon>Mucoromycota</taxon>
        <taxon>Mucoromycotina</taxon>
        <taxon>Mucoromycetes</taxon>
        <taxon>Mucorales</taxon>
        <taxon>Mucorineae</taxon>
        <taxon>Rhizopodaceae</taxon>
        <taxon>Rhizopus</taxon>
    </lineage>
</organism>
<dbReference type="InParanoid" id="I1BTK8"/>
<dbReference type="OrthoDB" id="2293442at2759"/>
<gene>
    <name evidence="2" type="ORF">RO3G_04243</name>
</gene>
<evidence type="ECO:0000313" key="3">
    <source>
        <dbReference type="Proteomes" id="UP000009138"/>
    </source>
</evidence>
<name>I1BTK8_RHIO9</name>
<dbReference type="EMBL" id="CH476734">
    <property type="protein sequence ID" value="EIE79538.1"/>
    <property type="molecule type" value="Genomic_DNA"/>
</dbReference>
<dbReference type="VEuPathDB" id="FungiDB:RO3G_04243"/>
<evidence type="ECO:0000256" key="1">
    <source>
        <dbReference type="SAM" id="MobiDB-lite"/>
    </source>
</evidence>
<keyword evidence="3" id="KW-1185">Reference proteome</keyword>
<reference evidence="2 3" key="1">
    <citation type="journal article" date="2009" name="PLoS Genet.">
        <title>Genomic analysis of the basal lineage fungus Rhizopus oryzae reveals a whole-genome duplication.</title>
        <authorList>
            <person name="Ma L.-J."/>
            <person name="Ibrahim A.S."/>
            <person name="Skory C."/>
            <person name="Grabherr M.G."/>
            <person name="Burger G."/>
            <person name="Butler M."/>
            <person name="Elias M."/>
            <person name="Idnurm A."/>
            <person name="Lang B.F."/>
            <person name="Sone T."/>
            <person name="Abe A."/>
            <person name="Calvo S.E."/>
            <person name="Corrochano L.M."/>
            <person name="Engels R."/>
            <person name="Fu J."/>
            <person name="Hansberg W."/>
            <person name="Kim J.-M."/>
            <person name="Kodira C.D."/>
            <person name="Koehrsen M.J."/>
            <person name="Liu B."/>
            <person name="Miranda-Saavedra D."/>
            <person name="O'Leary S."/>
            <person name="Ortiz-Castellanos L."/>
            <person name="Poulter R."/>
            <person name="Rodriguez-Romero J."/>
            <person name="Ruiz-Herrera J."/>
            <person name="Shen Y.-Q."/>
            <person name="Zeng Q."/>
            <person name="Galagan J."/>
            <person name="Birren B.W."/>
            <person name="Cuomo C.A."/>
            <person name="Wickes B.L."/>
        </authorList>
    </citation>
    <scope>NUCLEOTIDE SEQUENCE [LARGE SCALE GENOMIC DNA]</scope>
    <source>
        <strain evidence="3">RA 99-880 / ATCC MYA-4621 / FGSC 9543 / NRRL 43880</strain>
    </source>
</reference>
<dbReference type="RefSeq" id="XP_067514934.1">
    <property type="nucleotide sequence ID" value="XM_067658833.1"/>
</dbReference>
<dbReference type="InterPro" id="IPR036691">
    <property type="entry name" value="Endo/exonu/phosph_ase_sf"/>
</dbReference>